<dbReference type="PANTHER" id="PTHR46411">
    <property type="entry name" value="FAMILY ATPASE, PUTATIVE-RELATED"/>
    <property type="match status" value="1"/>
</dbReference>
<dbReference type="Proteomes" id="UP000719766">
    <property type="component" value="Unassembled WGS sequence"/>
</dbReference>
<dbReference type="GO" id="GO:0016887">
    <property type="term" value="F:ATP hydrolysis activity"/>
    <property type="evidence" value="ECO:0007669"/>
    <property type="project" value="InterPro"/>
</dbReference>
<dbReference type="RefSeq" id="XP_041152752.1">
    <property type="nucleotide sequence ID" value="XM_041304556.1"/>
</dbReference>
<keyword evidence="3" id="KW-1185">Reference proteome</keyword>
<dbReference type="GeneID" id="64598320"/>
<dbReference type="Pfam" id="PF00004">
    <property type="entry name" value="AAA"/>
    <property type="match status" value="1"/>
</dbReference>
<evidence type="ECO:0000313" key="3">
    <source>
        <dbReference type="Proteomes" id="UP000719766"/>
    </source>
</evidence>
<gene>
    <name evidence="2" type="ORF">HD556DRAFT_1423476</name>
</gene>
<reference evidence="2" key="1">
    <citation type="journal article" date="2020" name="New Phytol.">
        <title>Comparative genomics reveals dynamic genome evolution in host specialist ectomycorrhizal fungi.</title>
        <authorList>
            <person name="Lofgren L.A."/>
            <person name="Nguyen N.H."/>
            <person name="Vilgalys R."/>
            <person name="Ruytinx J."/>
            <person name="Liao H.L."/>
            <person name="Branco S."/>
            <person name="Kuo A."/>
            <person name="LaButti K."/>
            <person name="Lipzen A."/>
            <person name="Andreopoulos W."/>
            <person name="Pangilinan J."/>
            <person name="Riley R."/>
            <person name="Hundley H."/>
            <person name="Na H."/>
            <person name="Barry K."/>
            <person name="Grigoriev I.V."/>
            <person name="Stajich J.E."/>
            <person name="Kennedy P.G."/>
        </authorList>
    </citation>
    <scope>NUCLEOTIDE SEQUENCE</scope>
    <source>
        <strain evidence="2">S12</strain>
    </source>
</reference>
<comment type="caution">
    <text evidence="2">The sequence shown here is derived from an EMBL/GenBank/DDBJ whole genome shotgun (WGS) entry which is preliminary data.</text>
</comment>
<feature type="domain" description="ATPase AAA-type core" evidence="1">
    <location>
        <begin position="91"/>
        <end position="173"/>
    </location>
</feature>
<name>A0A9P7DAR6_9AGAM</name>
<organism evidence="2 3">
    <name type="scientific">Suillus plorans</name>
    <dbReference type="NCBI Taxonomy" id="116603"/>
    <lineage>
        <taxon>Eukaryota</taxon>
        <taxon>Fungi</taxon>
        <taxon>Dikarya</taxon>
        <taxon>Basidiomycota</taxon>
        <taxon>Agaricomycotina</taxon>
        <taxon>Agaricomycetes</taxon>
        <taxon>Agaricomycetidae</taxon>
        <taxon>Boletales</taxon>
        <taxon>Suillineae</taxon>
        <taxon>Suillaceae</taxon>
        <taxon>Suillus</taxon>
    </lineage>
</organism>
<sequence>MFVPPRQTVRLPKLPLENFEAFFADRLSWVTGYDVEKHAWIKSEDYDESTYDEHAWSKLVKDQQTKDLIQSVLDTIECFYWSSEVGEGMNILLKGAPGTGKKTVAHAVCNRLKRPMLTIRTNDIPPLADVRPWAAKLASLAIKWKSVIVVERGDYFIALQERLNTMIREFKSSECICLWPSVLSPDQQALLGPFAATIEFPDLDQPARRHRWLLVFGRGDLAETISRGEHASVPTVRDPETQTFLREIEKISWYELDGLQIKNYLDTARSFPGRQNLTPQDMKEYLKAWNVPLSVRHKVSRFFALRDMPSNSGSD</sequence>
<accession>A0A9P7DAR6</accession>
<protein>
    <recommendedName>
        <fullName evidence="1">ATPase AAA-type core domain-containing protein</fullName>
    </recommendedName>
</protein>
<dbReference type="SUPFAM" id="SSF52540">
    <property type="entry name" value="P-loop containing nucleoside triphosphate hydrolases"/>
    <property type="match status" value="1"/>
</dbReference>
<evidence type="ECO:0000259" key="1">
    <source>
        <dbReference type="Pfam" id="PF00004"/>
    </source>
</evidence>
<dbReference type="AlphaFoldDB" id="A0A9P7DAR6"/>
<dbReference type="Gene3D" id="3.40.50.300">
    <property type="entry name" value="P-loop containing nucleotide triphosphate hydrolases"/>
    <property type="match status" value="1"/>
</dbReference>
<dbReference type="PANTHER" id="PTHR46411:SF3">
    <property type="entry name" value="AAA+ ATPASE DOMAIN-CONTAINING PROTEIN"/>
    <property type="match status" value="1"/>
</dbReference>
<dbReference type="GO" id="GO:0005524">
    <property type="term" value="F:ATP binding"/>
    <property type="evidence" value="ECO:0007669"/>
    <property type="project" value="InterPro"/>
</dbReference>
<dbReference type="OrthoDB" id="2669270at2759"/>
<proteinExistence type="predicted"/>
<evidence type="ECO:0000313" key="2">
    <source>
        <dbReference type="EMBL" id="KAG1785267.1"/>
    </source>
</evidence>
<dbReference type="EMBL" id="JABBWE010000114">
    <property type="protein sequence ID" value="KAG1785267.1"/>
    <property type="molecule type" value="Genomic_DNA"/>
</dbReference>
<dbReference type="InterPro" id="IPR027417">
    <property type="entry name" value="P-loop_NTPase"/>
</dbReference>
<dbReference type="InterPro" id="IPR003959">
    <property type="entry name" value="ATPase_AAA_core"/>
</dbReference>